<dbReference type="GO" id="GO:0000729">
    <property type="term" value="P:DNA double-strand break processing"/>
    <property type="evidence" value="ECO:0000318"/>
    <property type="project" value="GO_Central"/>
</dbReference>
<evidence type="ECO:0000256" key="2">
    <source>
        <dbReference type="ARBA" id="ARBA00004123"/>
    </source>
</evidence>
<evidence type="ECO:0000313" key="13">
    <source>
        <dbReference type="EMBL" id="AAS53066.2"/>
    </source>
</evidence>
<dbReference type="GO" id="GO:0017108">
    <property type="term" value="F:5'-flap endonuclease activity"/>
    <property type="evidence" value="ECO:0000318"/>
    <property type="project" value="GO_Central"/>
</dbReference>
<evidence type="ECO:0000259" key="12">
    <source>
        <dbReference type="SMART" id="SM00485"/>
    </source>
</evidence>
<dbReference type="FunFam" id="1.10.150.20:FF:000011">
    <property type="entry name" value="exonuclease 1"/>
    <property type="match status" value="1"/>
</dbReference>
<name>Q755Y1_EREGS</name>
<dbReference type="SMART" id="SM00485">
    <property type="entry name" value="XPGN"/>
    <property type="match status" value="1"/>
</dbReference>
<evidence type="ECO:0000256" key="3">
    <source>
        <dbReference type="ARBA" id="ARBA00022722"/>
    </source>
</evidence>
<organism evidence="13 14">
    <name type="scientific">Eremothecium gossypii (strain ATCC 10895 / CBS 109.51 / FGSC 9923 / NRRL Y-1056)</name>
    <name type="common">Yeast</name>
    <name type="synonym">Ashbya gossypii</name>
    <dbReference type="NCBI Taxonomy" id="284811"/>
    <lineage>
        <taxon>Eukaryota</taxon>
        <taxon>Fungi</taxon>
        <taxon>Dikarya</taxon>
        <taxon>Ascomycota</taxon>
        <taxon>Saccharomycotina</taxon>
        <taxon>Saccharomycetes</taxon>
        <taxon>Saccharomycetales</taxon>
        <taxon>Saccharomycetaceae</taxon>
        <taxon>Eremothecium</taxon>
    </lineage>
</organism>
<dbReference type="InterPro" id="IPR036279">
    <property type="entry name" value="5-3_exonuclease_C_sf"/>
</dbReference>
<dbReference type="InterPro" id="IPR044752">
    <property type="entry name" value="PIN-like_EXO1"/>
</dbReference>
<protein>
    <submittedName>
        <fullName evidence="13">AER387Cp</fullName>
    </submittedName>
</protein>
<feature type="domain" description="XPG-I" evidence="11">
    <location>
        <begin position="139"/>
        <end position="210"/>
    </location>
</feature>
<feature type="domain" description="XPG N-terminal" evidence="12">
    <location>
        <begin position="1"/>
        <end position="100"/>
    </location>
</feature>
<keyword evidence="9" id="KW-0539">Nucleus</keyword>
<keyword evidence="3" id="KW-0540">Nuclease</keyword>
<dbReference type="AlphaFoldDB" id="Q755Y1"/>
<sequence length="655" mass="73174">MGIAGLLPQLKCIQQPVTLHRYRSQALAIDGYAWLHRSAHSCATELGMGQPTEKYLQFFVKRLTILRDQYDIEPYLVFDGAGIKVKAGTEAKRHEKRAESRARAIDLWEKGERRKSFEYFQKCVDITPEMTKVIIDYCIGAGFKYVVAPYEADPQLVYLEKSGLVQGIISEDSDLLVFGCRRLITKLNDYGEGFEICRDDFVHLPDKFPLNSLGESGLRTMVCLAGCDYTKGIPQVGLLTAVKLVVKHKTMDQILLTIKREGKWKVPAEFLDEYRFADLAFQFQRVYCPLKNQLTTLNEVPSTLREDPILYECIGHAVHKITGERCVISDDMMIDHEIHTRIAIGQLNPCNHKQALINRERQLGVDKGVVHLTVSSVPCTSAPTRPVSTSWKIKQTTVEPGPPVRTSAGTSLGVMDRIERIVQKRKLADSHEGQLNESTFFVRRQSAGGSQQKPVNAAYRSSDDTRSTQKSLPSSQTLALPMTPADSVDAGVIMSCFAKTPEKENVSPVLDGIGSTGQEHTEADEITEVLDELDDSSNNLQESSSPLQQLTLTKALAAKFIYRSETSFEKRQRLPLTNCDANDRFIDTKKLVIGKLNKRMMVSSKDTASLCIAQEKPSLVSKQTTTNSRRQSSGSRHKVSSGTRQLSLSNFLYKG</sequence>
<dbReference type="STRING" id="284811.Q755Y1"/>
<gene>
    <name evidence="13" type="ORF">AGOS_AER387C</name>
</gene>
<accession>Q755Y1</accession>
<dbReference type="PROSITE" id="PS00841">
    <property type="entry name" value="XPG_1"/>
    <property type="match status" value="1"/>
</dbReference>
<dbReference type="eggNOG" id="KOG2518">
    <property type="taxonomic scope" value="Eukaryota"/>
</dbReference>
<dbReference type="SUPFAM" id="SSF47807">
    <property type="entry name" value="5' to 3' exonuclease, C-terminal subdomain"/>
    <property type="match status" value="1"/>
</dbReference>
<feature type="region of interest" description="Disordered" evidence="10">
    <location>
        <begin position="440"/>
        <end position="482"/>
    </location>
</feature>
<keyword evidence="5" id="KW-0227">DNA damage</keyword>
<feature type="compositionally biased region" description="Polar residues" evidence="10">
    <location>
        <begin position="620"/>
        <end position="655"/>
    </location>
</feature>
<dbReference type="GeneID" id="4621458"/>
<dbReference type="SMART" id="SM00484">
    <property type="entry name" value="XPGI"/>
    <property type="match status" value="1"/>
</dbReference>
<keyword evidence="8" id="KW-0234">DNA repair</keyword>
<dbReference type="OrthoDB" id="26491at2759"/>
<dbReference type="FunCoup" id="Q755Y1">
    <property type="interactions" value="185"/>
</dbReference>
<comment type="cofactor">
    <cofactor evidence="1">
        <name>Mg(2+)</name>
        <dbReference type="ChEBI" id="CHEBI:18420"/>
    </cofactor>
</comment>
<proteinExistence type="predicted"/>
<dbReference type="GO" id="GO:0046872">
    <property type="term" value="F:metal ion binding"/>
    <property type="evidence" value="ECO:0007669"/>
    <property type="project" value="UniProtKB-KW"/>
</dbReference>
<dbReference type="SMART" id="SM00279">
    <property type="entry name" value="HhH2"/>
    <property type="match status" value="1"/>
</dbReference>
<dbReference type="GO" id="GO:0003677">
    <property type="term" value="F:DNA binding"/>
    <property type="evidence" value="ECO:0007669"/>
    <property type="project" value="InterPro"/>
</dbReference>
<keyword evidence="6" id="KW-0378">Hydrolase</keyword>
<dbReference type="InterPro" id="IPR006086">
    <property type="entry name" value="XPG-I_dom"/>
</dbReference>
<dbReference type="Gene3D" id="1.10.150.20">
    <property type="entry name" value="5' to 3' exonuclease, C-terminal subdomain"/>
    <property type="match status" value="1"/>
</dbReference>
<dbReference type="Gene3D" id="3.40.50.1010">
    <property type="entry name" value="5'-nuclease"/>
    <property type="match status" value="1"/>
</dbReference>
<feature type="region of interest" description="Disordered" evidence="10">
    <location>
        <begin position="619"/>
        <end position="655"/>
    </location>
</feature>
<dbReference type="HOGENOM" id="CLU_008978_5_0_1"/>
<dbReference type="Proteomes" id="UP000000591">
    <property type="component" value="Chromosome V"/>
</dbReference>
<dbReference type="Pfam" id="PF00867">
    <property type="entry name" value="XPG_I"/>
    <property type="match status" value="1"/>
</dbReference>
<dbReference type="InterPro" id="IPR006085">
    <property type="entry name" value="XPG_DNA_repair_N"/>
</dbReference>
<dbReference type="CDD" id="cd09857">
    <property type="entry name" value="PIN_EXO1"/>
    <property type="match status" value="1"/>
</dbReference>
<dbReference type="EMBL" id="AE016818">
    <property type="protein sequence ID" value="AAS53066.2"/>
    <property type="molecule type" value="Genomic_DNA"/>
</dbReference>
<comment type="subcellular location">
    <subcellularLocation>
        <location evidence="2">Nucleus</location>
    </subcellularLocation>
</comment>
<dbReference type="InterPro" id="IPR008918">
    <property type="entry name" value="HhH2"/>
</dbReference>
<evidence type="ECO:0000256" key="9">
    <source>
        <dbReference type="ARBA" id="ARBA00023242"/>
    </source>
</evidence>
<dbReference type="InParanoid" id="Q755Y1"/>
<dbReference type="InterPro" id="IPR019974">
    <property type="entry name" value="XPG_CS"/>
</dbReference>
<dbReference type="GO" id="GO:0008409">
    <property type="term" value="F:5'-3' exonuclease activity"/>
    <property type="evidence" value="ECO:0007669"/>
    <property type="project" value="UniProtKB-ARBA"/>
</dbReference>
<evidence type="ECO:0000256" key="10">
    <source>
        <dbReference type="SAM" id="MobiDB-lite"/>
    </source>
</evidence>
<dbReference type="PANTHER" id="PTHR11081">
    <property type="entry name" value="FLAP ENDONUCLEASE FAMILY MEMBER"/>
    <property type="match status" value="1"/>
</dbReference>
<keyword evidence="14" id="KW-1185">Reference proteome</keyword>
<dbReference type="GO" id="GO:0005634">
    <property type="term" value="C:nucleus"/>
    <property type="evidence" value="ECO:0007669"/>
    <property type="project" value="UniProtKB-SubCell"/>
</dbReference>
<dbReference type="PRINTS" id="PR00853">
    <property type="entry name" value="XPGRADSUPER"/>
</dbReference>
<evidence type="ECO:0000256" key="7">
    <source>
        <dbReference type="ARBA" id="ARBA00022842"/>
    </source>
</evidence>
<dbReference type="InterPro" id="IPR006084">
    <property type="entry name" value="XPG/Rad2"/>
</dbReference>
<evidence type="ECO:0000259" key="11">
    <source>
        <dbReference type="SMART" id="SM00484"/>
    </source>
</evidence>
<keyword evidence="7" id="KW-0460">Magnesium</keyword>
<keyword evidence="4" id="KW-0479">Metal-binding</keyword>
<dbReference type="FunFam" id="3.40.50.1010:FF:000002">
    <property type="entry name" value="Exonuclease 1, putative"/>
    <property type="match status" value="1"/>
</dbReference>
<reference evidence="13 14" key="1">
    <citation type="journal article" date="2004" name="Science">
        <title>The Ashbya gossypii genome as a tool for mapping the ancient Saccharomyces cerevisiae genome.</title>
        <authorList>
            <person name="Dietrich F.S."/>
            <person name="Voegeli S."/>
            <person name="Brachat S."/>
            <person name="Lerch A."/>
            <person name="Gates K."/>
            <person name="Steiner S."/>
            <person name="Mohr C."/>
            <person name="Pohlmann R."/>
            <person name="Luedi P."/>
            <person name="Choi S."/>
            <person name="Wing R.A."/>
            <person name="Flavier A."/>
            <person name="Gaffney T.D."/>
            <person name="Philippsen P."/>
        </authorList>
    </citation>
    <scope>NUCLEOTIDE SEQUENCE [LARGE SCALE GENOMIC DNA]</scope>
    <source>
        <strain evidence="14">ATCC 10895 / CBS 109.51 / FGSC 9923 / NRRL Y-1056</strain>
    </source>
</reference>
<evidence type="ECO:0000256" key="1">
    <source>
        <dbReference type="ARBA" id="ARBA00001946"/>
    </source>
</evidence>
<evidence type="ECO:0000256" key="6">
    <source>
        <dbReference type="ARBA" id="ARBA00022801"/>
    </source>
</evidence>
<reference evidence="14" key="2">
    <citation type="journal article" date="2013" name="G3 (Bethesda)">
        <title>Genomes of Ashbya fungi isolated from insects reveal four mating-type loci, numerous translocations, lack of transposons, and distinct gene duplications.</title>
        <authorList>
            <person name="Dietrich F.S."/>
            <person name="Voegeli S."/>
            <person name="Kuo S."/>
            <person name="Philippsen P."/>
        </authorList>
    </citation>
    <scope>GENOME REANNOTATION</scope>
    <source>
        <strain evidence="14">ATCC 10895 / CBS 109.51 / FGSC 9923 / NRRL Y-1056</strain>
    </source>
</reference>
<evidence type="ECO:0000256" key="8">
    <source>
        <dbReference type="ARBA" id="ARBA00023204"/>
    </source>
</evidence>
<feature type="compositionally biased region" description="Polar residues" evidence="10">
    <location>
        <begin position="468"/>
        <end position="478"/>
    </location>
</feature>
<evidence type="ECO:0000256" key="4">
    <source>
        <dbReference type="ARBA" id="ARBA00022723"/>
    </source>
</evidence>
<dbReference type="RefSeq" id="NP_985242.2">
    <property type="nucleotide sequence ID" value="NM_210596.2"/>
</dbReference>
<dbReference type="InterPro" id="IPR029060">
    <property type="entry name" value="PIN-like_dom_sf"/>
</dbReference>
<dbReference type="SUPFAM" id="SSF88723">
    <property type="entry name" value="PIN domain-like"/>
    <property type="match status" value="1"/>
</dbReference>
<dbReference type="PANTHER" id="PTHR11081:SF65">
    <property type="entry name" value="DNA DAMAGE-INDUCIBLE PROTEIN DIN7-RELATED"/>
    <property type="match status" value="1"/>
</dbReference>
<evidence type="ECO:0000256" key="5">
    <source>
        <dbReference type="ARBA" id="ARBA00022763"/>
    </source>
</evidence>
<dbReference type="Pfam" id="PF00752">
    <property type="entry name" value="XPG_N"/>
    <property type="match status" value="1"/>
</dbReference>
<dbReference type="KEGG" id="ago:AGOS_AER387C"/>
<evidence type="ECO:0000313" key="14">
    <source>
        <dbReference type="Proteomes" id="UP000000591"/>
    </source>
</evidence>